<keyword evidence="6" id="KW-0574">Periplasm</keyword>
<keyword evidence="5" id="KW-0732">Signal</keyword>
<name>D9SVP2_CLOC7</name>
<dbReference type="STRING" id="573061.Clocel_3424"/>
<evidence type="ECO:0000256" key="2">
    <source>
        <dbReference type="ARBA" id="ARBA00022448"/>
    </source>
</evidence>
<dbReference type="CDD" id="cd01539">
    <property type="entry name" value="PBP1_GGBP"/>
    <property type="match status" value="1"/>
</dbReference>
<dbReference type="PANTHER" id="PTHR30036:SF2">
    <property type="entry name" value="D-GALACTOSE_METHYL-GALACTOSIDE BINDING PERIPLASMIC PROTEIN MGLB"/>
    <property type="match status" value="1"/>
</dbReference>
<evidence type="ECO:0000256" key="4">
    <source>
        <dbReference type="ARBA" id="ARBA00022723"/>
    </source>
</evidence>
<accession>D9SVP2</accession>
<dbReference type="KEGG" id="ccb:Clocel_3424"/>
<dbReference type="Proteomes" id="UP000002730">
    <property type="component" value="Chromosome"/>
</dbReference>
<dbReference type="EMBL" id="CP002160">
    <property type="protein sequence ID" value="ADL53103.1"/>
    <property type="molecule type" value="Genomic_DNA"/>
</dbReference>
<dbReference type="GO" id="GO:0030246">
    <property type="term" value="F:carbohydrate binding"/>
    <property type="evidence" value="ECO:0007669"/>
    <property type="project" value="InterPro"/>
</dbReference>
<evidence type="ECO:0000256" key="1">
    <source>
        <dbReference type="ARBA" id="ARBA00004196"/>
    </source>
</evidence>
<dbReference type="InterPro" id="IPR028082">
    <property type="entry name" value="Peripla_BP_I"/>
</dbReference>
<evidence type="ECO:0000313" key="12">
    <source>
        <dbReference type="Proteomes" id="UP000002730"/>
    </source>
</evidence>
<keyword evidence="2" id="KW-0813">Transport</keyword>
<evidence type="ECO:0000256" key="6">
    <source>
        <dbReference type="ARBA" id="ARBA00022764"/>
    </source>
</evidence>
<gene>
    <name evidence="11" type="ordered locus">Clocel_3424</name>
</gene>
<dbReference type="SUPFAM" id="SSF53822">
    <property type="entry name" value="Periplasmic binding protein-like I"/>
    <property type="match status" value="1"/>
</dbReference>
<evidence type="ECO:0000256" key="5">
    <source>
        <dbReference type="ARBA" id="ARBA00022729"/>
    </source>
</evidence>
<dbReference type="PANTHER" id="PTHR30036">
    <property type="entry name" value="D-XYLOSE-BINDING PERIPLASMIC PROTEIN"/>
    <property type="match status" value="1"/>
</dbReference>
<dbReference type="RefSeq" id="WP_010073502.1">
    <property type="nucleotide sequence ID" value="NC_014393.1"/>
</dbReference>
<evidence type="ECO:0000259" key="10">
    <source>
        <dbReference type="Pfam" id="PF13407"/>
    </source>
</evidence>
<comment type="subunit">
    <text evidence="8">The ABC transporter complex is composed of one ATP-binding protein (MglA), two transmembrane proteins (MglC) and a solute-binding protein (MglB).</text>
</comment>
<evidence type="ECO:0000256" key="8">
    <source>
        <dbReference type="ARBA" id="ARBA00034323"/>
    </source>
</evidence>
<dbReference type="InterPro" id="IPR044085">
    <property type="entry name" value="MglB-like_PBP1"/>
</dbReference>
<evidence type="ECO:0000256" key="9">
    <source>
        <dbReference type="ARBA" id="ARBA00034344"/>
    </source>
</evidence>
<evidence type="ECO:0000313" key="11">
    <source>
        <dbReference type="EMBL" id="ADL53103.1"/>
    </source>
</evidence>
<keyword evidence="4" id="KW-0479">Metal-binding</keyword>
<keyword evidence="3" id="KW-0762">Sugar transport</keyword>
<protein>
    <recommendedName>
        <fullName evidence="9">D-galactose/methyl-galactoside binding periplasmic protein MglB</fullName>
    </recommendedName>
</protein>
<dbReference type="InterPro" id="IPR025997">
    <property type="entry name" value="SBP_2_dom"/>
</dbReference>
<sequence length="349" mass="39413">MNILKKVIIFFIPFIMLFTSMNKMPNIICLQTASVRKITNVGVMFFNINDPYMSLVKQSLNNIQNEHEDTIKFTFFDGQDNQAVQDAILSSIFNKNFDLLLIDMVNSNETLVSDVVNKAQKNNTPLILFSFELSNIPQIVKSYKRVVFIATDSRKSGIIQGKIIVDKWLANKDILDRNRDDKIQYIMLKGNPDSKATNYRSNYSISTISDSGIATEELASRVCNWDKELAKLTMNSLLLNLSNKVEVIISNNDAMAIGAIEALQKYGYNKGGKTKNIPVFGVDGIPEARELVNKGIMASTVIQDPNELAQALYTVGINLVLNRNPIENTKYQFDKTGIAIEMPYYEYKQ</sequence>
<comment type="subcellular location">
    <subcellularLocation>
        <location evidence="1">Cell envelope</location>
    </subcellularLocation>
</comment>
<dbReference type="HOGENOM" id="CLU_037628_3_1_9"/>
<evidence type="ECO:0000256" key="3">
    <source>
        <dbReference type="ARBA" id="ARBA00022597"/>
    </source>
</evidence>
<dbReference type="OrthoDB" id="1889067at2"/>
<dbReference type="Gene3D" id="3.40.50.2300">
    <property type="match status" value="2"/>
</dbReference>
<keyword evidence="12" id="KW-1185">Reference proteome</keyword>
<dbReference type="InterPro" id="IPR050555">
    <property type="entry name" value="Bact_Solute-Bind_Prot2"/>
</dbReference>
<dbReference type="GO" id="GO:0030288">
    <property type="term" value="C:outer membrane-bounded periplasmic space"/>
    <property type="evidence" value="ECO:0007669"/>
    <property type="project" value="TreeGrafter"/>
</dbReference>
<proteinExistence type="predicted"/>
<dbReference type="Pfam" id="PF13407">
    <property type="entry name" value="Peripla_BP_4"/>
    <property type="match status" value="1"/>
</dbReference>
<reference evidence="11 12" key="1">
    <citation type="submission" date="2010-08" db="EMBL/GenBank/DDBJ databases">
        <title>Complete sequence of Clostridium cellulovorans 743B.</title>
        <authorList>
            <consortium name="US DOE Joint Genome Institute"/>
            <person name="Lucas S."/>
            <person name="Copeland A."/>
            <person name="Lapidus A."/>
            <person name="Cheng J.-F."/>
            <person name="Bruce D."/>
            <person name="Goodwin L."/>
            <person name="Pitluck S."/>
            <person name="Chertkov O."/>
            <person name="Detter J.C."/>
            <person name="Han C."/>
            <person name="Tapia R."/>
            <person name="Land M."/>
            <person name="Hauser L."/>
            <person name="Chang Y.-J."/>
            <person name="Jeffries C."/>
            <person name="Kyrpides N."/>
            <person name="Ivanova N."/>
            <person name="Mikhailova N."/>
            <person name="Hemme C.L."/>
            <person name="Woyke T."/>
        </authorList>
    </citation>
    <scope>NUCLEOTIDE SEQUENCE [LARGE SCALE GENOMIC DNA]</scope>
    <source>
        <strain evidence="12">ATCC 35296 / DSM 3052 / OCM 3 / 743B</strain>
    </source>
</reference>
<organism evidence="11 12">
    <name type="scientific">Clostridium cellulovorans (strain ATCC 35296 / DSM 3052 / OCM 3 / 743B)</name>
    <dbReference type="NCBI Taxonomy" id="573061"/>
    <lineage>
        <taxon>Bacteria</taxon>
        <taxon>Bacillati</taxon>
        <taxon>Bacillota</taxon>
        <taxon>Clostridia</taxon>
        <taxon>Eubacteriales</taxon>
        <taxon>Clostridiaceae</taxon>
        <taxon>Clostridium</taxon>
    </lineage>
</organism>
<dbReference type="AlphaFoldDB" id="D9SVP2"/>
<keyword evidence="7" id="KW-0106">Calcium</keyword>
<evidence type="ECO:0000256" key="7">
    <source>
        <dbReference type="ARBA" id="ARBA00022837"/>
    </source>
</evidence>
<feature type="domain" description="Periplasmic binding protein" evidence="10">
    <location>
        <begin position="41"/>
        <end position="320"/>
    </location>
</feature>
<dbReference type="eggNOG" id="COG1879">
    <property type="taxonomic scope" value="Bacteria"/>
</dbReference>
<dbReference type="GO" id="GO:0046872">
    <property type="term" value="F:metal ion binding"/>
    <property type="evidence" value="ECO:0007669"/>
    <property type="project" value="UniProtKB-KW"/>
</dbReference>